<dbReference type="InterPro" id="IPR047057">
    <property type="entry name" value="MerR_fam"/>
</dbReference>
<dbReference type="InterPro" id="IPR000551">
    <property type="entry name" value="MerR-type_HTH_dom"/>
</dbReference>
<dbReference type="Gene3D" id="1.10.1660.10">
    <property type="match status" value="1"/>
</dbReference>
<accession>A0ABV5YTV0</accession>
<evidence type="ECO:0000313" key="4">
    <source>
        <dbReference type="Proteomes" id="UP001589627"/>
    </source>
</evidence>
<reference evidence="3 4" key="1">
    <citation type="submission" date="2024-09" db="EMBL/GenBank/DDBJ databases">
        <authorList>
            <person name="Sun Q."/>
            <person name="Mori K."/>
        </authorList>
    </citation>
    <scope>NUCLEOTIDE SEQUENCE [LARGE SCALE GENOMIC DNA]</scope>
    <source>
        <strain evidence="3 4">TBRC 0563</strain>
    </source>
</reference>
<organism evidence="3 4">
    <name type="scientific">Actinoallomurus acaciae</name>
    <dbReference type="NCBI Taxonomy" id="502577"/>
    <lineage>
        <taxon>Bacteria</taxon>
        <taxon>Bacillati</taxon>
        <taxon>Actinomycetota</taxon>
        <taxon>Actinomycetes</taxon>
        <taxon>Streptosporangiales</taxon>
        <taxon>Thermomonosporaceae</taxon>
        <taxon>Actinoallomurus</taxon>
    </lineage>
</organism>
<dbReference type="PANTHER" id="PTHR30204:SF98">
    <property type="entry name" value="HTH-TYPE TRANSCRIPTIONAL REGULATOR ADHR"/>
    <property type="match status" value="1"/>
</dbReference>
<sequence length="134" mass="14950">MSDSHQSLTISQVAARTGLSPDTLRFYEREGILADPVRRGPGGRRVYAEHDVEWLNLCIVLRSSGMPIPAIRRYTELARQGDGTEKDRLALLREHQGEIFAQIAELHRCLDVINHKIAVYEDHLDRPGPGPAGG</sequence>
<dbReference type="SMART" id="SM00422">
    <property type="entry name" value="HTH_MERR"/>
    <property type="match status" value="1"/>
</dbReference>
<dbReference type="PROSITE" id="PS00552">
    <property type="entry name" value="HTH_MERR_1"/>
    <property type="match status" value="1"/>
</dbReference>
<dbReference type="Pfam" id="PF13411">
    <property type="entry name" value="MerR_1"/>
    <property type="match status" value="1"/>
</dbReference>
<evidence type="ECO:0000313" key="3">
    <source>
        <dbReference type="EMBL" id="MFB9837832.1"/>
    </source>
</evidence>
<dbReference type="CDD" id="cd01109">
    <property type="entry name" value="HTH_YyaN"/>
    <property type="match status" value="1"/>
</dbReference>
<name>A0ABV5YTV0_9ACTN</name>
<dbReference type="RefSeq" id="WP_378210751.1">
    <property type="nucleotide sequence ID" value="NZ_JBHLZP010000429.1"/>
</dbReference>
<dbReference type="Proteomes" id="UP001589627">
    <property type="component" value="Unassembled WGS sequence"/>
</dbReference>
<evidence type="ECO:0000256" key="1">
    <source>
        <dbReference type="ARBA" id="ARBA00023125"/>
    </source>
</evidence>
<dbReference type="EMBL" id="JBHLZP010000429">
    <property type="protein sequence ID" value="MFB9837832.1"/>
    <property type="molecule type" value="Genomic_DNA"/>
</dbReference>
<dbReference type="InterPro" id="IPR009061">
    <property type="entry name" value="DNA-bd_dom_put_sf"/>
</dbReference>
<comment type="caution">
    <text evidence="3">The sequence shown here is derived from an EMBL/GenBank/DDBJ whole genome shotgun (WGS) entry which is preliminary data.</text>
</comment>
<gene>
    <name evidence="3" type="ORF">ACFFNX_37285</name>
</gene>
<keyword evidence="4" id="KW-1185">Reference proteome</keyword>
<protein>
    <submittedName>
        <fullName evidence="3">MerR family transcriptional regulator</fullName>
    </submittedName>
</protein>
<evidence type="ECO:0000259" key="2">
    <source>
        <dbReference type="PROSITE" id="PS50937"/>
    </source>
</evidence>
<dbReference type="PROSITE" id="PS50937">
    <property type="entry name" value="HTH_MERR_2"/>
    <property type="match status" value="1"/>
</dbReference>
<dbReference type="SUPFAM" id="SSF46955">
    <property type="entry name" value="Putative DNA-binding domain"/>
    <property type="match status" value="1"/>
</dbReference>
<keyword evidence="1" id="KW-0238">DNA-binding</keyword>
<feature type="domain" description="HTH merR-type" evidence="2">
    <location>
        <begin position="7"/>
        <end position="77"/>
    </location>
</feature>
<dbReference type="PANTHER" id="PTHR30204">
    <property type="entry name" value="REDOX-CYCLING DRUG-SENSING TRANSCRIPTIONAL ACTIVATOR SOXR"/>
    <property type="match status" value="1"/>
</dbReference>
<proteinExistence type="predicted"/>